<evidence type="ECO:0000259" key="1">
    <source>
        <dbReference type="PROSITE" id="PS51294"/>
    </source>
</evidence>
<dbReference type="EMBL" id="LLXJ01005619">
    <property type="protein sequence ID" value="PKB94742.1"/>
    <property type="molecule type" value="Genomic_DNA"/>
</dbReference>
<name>A0A2I1EFE7_9GLOM</name>
<dbReference type="InterPro" id="IPR017930">
    <property type="entry name" value="Myb_dom"/>
</dbReference>
<comment type="caution">
    <text evidence="3">The sequence shown here is derived from an EMBL/GenBank/DDBJ whole genome shotgun (WGS) entry which is preliminary data.</text>
</comment>
<dbReference type="VEuPathDB" id="FungiDB:RhiirFUN_026006"/>
<sequence>MGKVKGPLFNKNVDNKIMMLKKEWENHPNNFKMISKQIPQYNAKQIRQRWKNHLDPNLCHEPLDEAEKSFIVQWVKVNQTTPTATIHWKDLISAMKDRFGKLRSENKIKNFWYLKQRSLKLETRIEQEMQREVDCKYTVDDDNNDIMSFQSPFESIITNMFFDFC</sequence>
<dbReference type="Gene3D" id="1.10.10.60">
    <property type="entry name" value="Homeodomain-like"/>
    <property type="match status" value="1"/>
</dbReference>
<evidence type="ECO:0000313" key="5">
    <source>
        <dbReference type="Proteomes" id="UP000232722"/>
    </source>
</evidence>
<feature type="domain" description="HTH myb-type" evidence="1">
    <location>
        <begin position="25"/>
        <end position="58"/>
    </location>
</feature>
<dbReference type="VEuPathDB" id="FungiDB:FUN_022024"/>
<dbReference type="InterPro" id="IPR009057">
    <property type="entry name" value="Homeodomain-like_sf"/>
</dbReference>
<reference evidence="2" key="3">
    <citation type="submission" date="2020-05" db="EMBL/GenBank/DDBJ databases">
        <authorList>
            <person name="Rincon C."/>
            <person name="Sanders R I."/>
            <person name="Robbins C."/>
            <person name="Chaturvedi A."/>
        </authorList>
    </citation>
    <scope>NUCLEOTIDE SEQUENCE</scope>
    <source>
        <strain evidence="2">CHB12</strain>
    </source>
</reference>
<dbReference type="OrthoDB" id="2143914at2759"/>
<dbReference type="VEuPathDB" id="FungiDB:RhiirA1_444138"/>
<protein>
    <recommendedName>
        <fullName evidence="1">HTH myb-type domain-containing protein</fullName>
    </recommendedName>
</protein>
<reference evidence="3 5" key="2">
    <citation type="submission" date="2017-09" db="EMBL/GenBank/DDBJ databases">
        <title>Extensive intraspecific genome diversity in a model arbuscular mycorrhizal fungus.</title>
        <authorList>
            <person name="Chen E.C."/>
            <person name="Morin E."/>
            <person name="Beaudet D."/>
            <person name="Noel J."/>
            <person name="Ndikumana S."/>
            <person name="Charron P."/>
            <person name="St-Onge C."/>
            <person name="Giorgi J."/>
            <person name="Grigoriev I.V."/>
            <person name="Roux C."/>
            <person name="Martin F.M."/>
            <person name="Corradi N."/>
        </authorList>
    </citation>
    <scope>NUCLEOTIDE SEQUENCE [LARGE SCALE GENOMIC DNA]</scope>
    <source>
        <strain evidence="3 5">A5</strain>
    </source>
</reference>
<dbReference type="Proteomes" id="UP000684084">
    <property type="component" value="Unassembled WGS sequence"/>
</dbReference>
<gene>
    <name evidence="2" type="ORF">CHRIB12_LOCUS21011</name>
    <name evidence="4" type="ORF">RhiirA5_504019</name>
    <name evidence="3" type="ORF">RhiirA5_507514</name>
</gene>
<dbReference type="AlphaFoldDB" id="A0A2I1EFE7"/>
<dbReference type="SUPFAM" id="SSF46689">
    <property type="entry name" value="Homeodomain-like"/>
    <property type="match status" value="1"/>
</dbReference>
<dbReference type="PROSITE" id="PS51294">
    <property type="entry name" value="HTH_MYB"/>
    <property type="match status" value="1"/>
</dbReference>
<evidence type="ECO:0000313" key="2">
    <source>
        <dbReference type="EMBL" id="CAB5389318.1"/>
    </source>
</evidence>
<organism evidence="3 5">
    <name type="scientific">Rhizophagus irregularis</name>
    <dbReference type="NCBI Taxonomy" id="588596"/>
    <lineage>
        <taxon>Eukaryota</taxon>
        <taxon>Fungi</taxon>
        <taxon>Fungi incertae sedis</taxon>
        <taxon>Mucoromycota</taxon>
        <taxon>Glomeromycotina</taxon>
        <taxon>Glomeromycetes</taxon>
        <taxon>Glomerales</taxon>
        <taxon>Glomeraceae</taxon>
        <taxon>Rhizophagus</taxon>
    </lineage>
</organism>
<proteinExistence type="predicted"/>
<dbReference type="EMBL" id="CAGKOT010000064">
    <property type="protein sequence ID" value="CAB5389318.1"/>
    <property type="molecule type" value="Genomic_DNA"/>
</dbReference>
<evidence type="ECO:0000313" key="4">
    <source>
        <dbReference type="EMBL" id="PKC02479.1"/>
    </source>
</evidence>
<evidence type="ECO:0000313" key="3">
    <source>
        <dbReference type="EMBL" id="PKB94742.1"/>
    </source>
</evidence>
<dbReference type="Proteomes" id="UP000232722">
    <property type="component" value="Unassembled WGS sequence"/>
</dbReference>
<dbReference type="EMBL" id="LLXJ01001377">
    <property type="protein sequence ID" value="PKC02479.1"/>
    <property type="molecule type" value="Genomic_DNA"/>
</dbReference>
<dbReference type="Pfam" id="PF13921">
    <property type="entry name" value="Myb_DNA-bind_6"/>
    <property type="match status" value="1"/>
</dbReference>
<accession>A0A2I1EFE7</accession>
<reference evidence="3 5" key="1">
    <citation type="submission" date="2016-04" db="EMBL/GenBank/DDBJ databases">
        <title>Genome analyses suggest a sexual origin of heterokaryosis in a supposedly ancient asexual fungus.</title>
        <authorList>
            <person name="Ropars J."/>
            <person name="Sedzielewska K."/>
            <person name="Noel J."/>
            <person name="Charron P."/>
            <person name="Farinelli L."/>
            <person name="Marton T."/>
            <person name="Kruger M."/>
            <person name="Pelin A."/>
            <person name="Brachmann A."/>
            <person name="Corradi N."/>
        </authorList>
    </citation>
    <scope>NUCLEOTIDE SEQUENCE [LARGE SCALE GENOMIC DNA]</scope>
    <source>
        <strain evidence="3 5">A5</strain>
    </source>
</reference>